<feature type="transmembrane region" description="Helical" evidence="5">
    <location>
        <begin position="7"/>
        <end position="27"/>
    </location>
</feature>
<proteinExistence type="inferred from homology"/>
<dbReference type="Gene3D" id="2.120.10.30">
    <property type="entry name" value="TolB, C-terminal domain"/>
    <property type="match status" value="1"/>
</dbReference>
<sequence>MGYLKSIGTAFIYISLTLALITFLPGLPPDVPFSEYSITPPTQLKGKLASNDRLNGAELFHVGKLKGPECFASYNGQLYTSIHGGYVIKIDEKEFKPFVKFGKDCDGIWQEQKCGRPLGLKFDKNGNLYVVDSYYGIFKVDPSGKYKKIIDTSKPIAGKVPQIPNSLDIADNGDIFWTDSSTDFALYDGLYTSLADPSGRLLRYNAATKTNEVLVENLAFANGVLLSKDESFVIVLETFASRIIKYNLKGAKAGQKEIFSEGLPGLPDNVHSDNHGGFLVSLVNYADEEHPALPQTLMPHPYIRKMIVRLLMLVEAPFKLLQNAYPNFYTEIIIHAIGSFETMRFLSTPKSVVLQYDATGKIVDATYATDEKVDSVSSAFIHKDYLWLGSPFAEYVARVPLKQAFPHLAQAEKLKHGSSVHNTKEHPKKHSTTESQTVKTTTAAPTSTTTAKPVTTTTKSTEATTTTTTTTTTSTKTTQKTATTQKKVVTPVTTTTKKPSTVPKITPPKTTATPQTTTTTAKPPTPNVETISKPPANKEIKYKNVEQVKSQQKPPIDSSKQNVKTEEKVTATTSNVKTENNRKTTSKPETNKPKVQNTQSNTPKPVQKQGSQSGESPKK</sequence>
<feature type="compositionally biased region" description="Polar residues" evidence="4">
    <location>
        <begin position="547"/>
        <end position="562"/>
    </location>
</feature>
<evidence type="ECO:0000256" key="1">
    <source>
        <dbReference type="ARBA" id="ARBA00009191"/>
    </source>
</evidence>
<evidence type="ECO:0000256" key="5">
    <source>
        <dbReference type="SAM" id="Phobius"/>
    </source>
</evidence>
<reference evidence="7" key="1">
    <citation type="submission" date="2021-08" db="EMBL/GenBank/DDBJ databases">
        <authorList>
            <person name="Misof B."/>
            <person name="Oliver O."/>
            <person name="Podsiadlowski L."/>
            <person name="Donath A."/>
            <person name="Peters R."/>
            <person name="Mayer C."/>
            <person name="Rust J."/>
            <person name="Gunkel S."/>
            <person name="Lesny P."/>
            <person name="Martin S."/>
            <person name="Oeyen J.P."/>
            <person name="Petersen M."/>
            <person name="Panagiotis P."/>
            <person name="Wilbrandt J."/>
            <person name="Tanja T."/>
        </authorList>
    </citation>
    <scope>NUCLEOTIDE SEQUENCE</scope>
    <source>
        <strain evidence="7">GBR_01_08_01A</strain>
        <tissue evidence="7">Thorax + abdomen</tissue>
    </source>
</reference>
<feature type="compositionally biased region" description="Low complexity" evidence="4">
    <location>
        <begin position="433"/>
        <end position="522"/>
    </location>
</feature>
<dbReference type="InterPro" id="IPR011042">
    <property type="entry name" value="6-blade_b-propeller_TolB-like"/>
</dbReference>
<evidence type="ECO:0000256" key="3">
    <source>
        <dbReference type="ARBA" id="ARBA00023180"/>
    </source>
</evidence>
<evidence type="ECO:0000313" key="7">
    <source>
        <dbReference type="EMBL" id="KAK2580212.1"/>
    </source>
</evidence>
<dbReference type="Proteomes" id="UP001258017">
    <property type="component" value="Unassembled WGS sequence"/>
</dbReference>
<name>A0AAD9RI54_9HYME</name>
<dbReference type="Pfam" id="PF03088">
    <property type="entry name" value="Str_synth"/>
    <property type="match status" value="1"/>
</dbReference>
<dbReference type="SUPFAM" id="SSF63829">
    <property type="entry name" value="Calcium-dependent phosphotriesterase"/>
    <property type="match status" value="1"/>
</dbReference>
<dbReference type="PANTHER" id="PTHR10426">
    <property type="entry name" value="STRICTOSIDINE SYNTHASE-RELATED"/>
    <property type="match status" value="1"/>
</dbReference>
<feature type="region of interest" description="Disordered" evidence="4">
    <location>
        <begin position="413"/>
        <end position="619"/>
    </location>
</feature>
<dbReference type="GO" id="GO:0012505">
    <property type="term" value="C:endomembrane system"/>
    <property type="evidence" value="ECO:0007669"/>
    <property type="project" value="TreeGrafter"/>
</dbReference>
<comment type="similarity">
    <text evidence="1">Belongs to the strictosidine synthase family.</text>
</comment>
<dbReference type="Pfam" id="PF20067">
    <property type="entry name" value="SSL_N"/>
    <property type="match status" value="1"/>
</dbReference>
<evidence type="ECO:0000256" key="2">
    <source>
        <dbReference type="ARBA" id="ARBA00022553"/>
    </source>
</evidence>
<keyword evidence="5" id="KW-0472">Membrane</keyword>
<feature type="compositionally biased region" description="Basic and acidic residues" evidence="4">
    <location>
        <begin position="536"/>
        <end position="546"/>
    </location>
</feature>
<keyword evidence="2" id="KW-0597">Phosphoprotein</keyword>
<feature type="compositionally biased region" description="Polar residues" evidence="4">
    <location>
        <begin position="593"/>
        <end position="619"/>
    </location>
</feature>
<dbReference type="AlphaFoldDB" id="A0AAD9RI54"/>
<evidence type="ECO:0000313" key="8">
    <source>
        <dbReference type="Proteomes" id="UP001258017"/>
    </source>
</evidence>
<accession>A0AAD9RI54</accession>
<dbReference type="GO" id="GO:0016787">
    <property type="term" value="F:hydrolase activity"/>
    <property type="evidence" value="ECO:0007669"/>
    <property type="project" value="TreeGrafter"/>
</dbReference>
<dbReference type="PANTHER" id="PTHR10426:SF88">
    <property type="entry name" value="ADIPOCYTE PLASMA MEMBRANE-ASSOCIATED PROTEIN HEMOMUCIN-RELATED"/>
    <property type="match status" value="1"/>
</dbReference>
<comment type="caution">
    <text evidence="7">The sequence shown here is derived from an EMBL/GenBank/DDBJ whole genome shotgun (WGS) entry which is preliminary data.</text>
</comment>
<keyword evidence="5" id="KW-0812">Transmembrane</keyword>
<gene>
    <name evidence="7" type="ORF">KPH14_012472</name>
</gene>
<evidence type="ECO:0000256" key="4">
    <source>
        <dbReference type="SAM" id="MobiDB-lite"/>
    </source>
</evidence>
<reference evidence="7" key="2">
    <citation type="journal article" date="2023" name="Commun. Biol.">
        <title>Intrasexual cuticular hydrocarbon dimorphism in a wasp sheds light on hydrocarbon biosynthesis genes in Hymenoptera.</title>
        <authorList>
            <person name="Moris V.C."/>
            <person name="Podsiadlowski L."/>
            <person name="Martin S."/>
            <person name="Oeyen J.P."/>
            <person name="Donath A."/>
            <person name="Petersen M."/>
            <person name="Wilbrandt J."/>
            <person name="Misof B."/>
            <person name="Liedtke D."/>
            <person name="Thamm M."/>
            <person name="Scheiner R."/>
            <person name="Schmitt T."/>
            <person name="Niehuis O."/>
        </authorList>
    </citation>
    <scope>NUCLEOTIDE SEQUENCE</scope>
    <source>
        <strain evidence="7">GBR_01_08_01A</strain>
    </source>
</reference>
<keyword evidence="3" id="KW-0325">Glycoprotein</keyword>
<protein>
    <recommendedName>
        <fullName evidence="6">Strictosidine synthase conserved region domain-containing protein</fullName>
    </recommendedName>
</protein>
<dbReference type="InterPro" id="IPR018119">
    <property type="entry name" value="Strictosidine_synth_cons-reg"/>
</dbReference>
<evidence type="ECO:0000259" key="6">
    <source>
        <dbReference type="Pfam" id="PF03088"/>
    </source>
</evidence>
<keyword evidence="8" id="KW-1185">Reference proteome</keyword>
<dbReference type="EMBL" id="JAIFRP010000062">
    <property type="protein sequence ID" value="KAK2580212.1"/>
    <property type="molecule type" value="Genomic_DNA"/>
</dbReference>
<feature type="domain" description="Strictosidine synthase conserved region" evidence="6">
    <location>
        <begin position="165"/>
        <end position="250"/>
    </location>
</feature>
<keyword evidence="5" id="KW-1133">Transmembrane helix</keyword>
<organism evidence="7 8">
    <name type="scientific">Odynerus spinipes</name>
    <dbReference type="NCBI Taxonomy" id="1348599"/>
    <lineage>
        <taxon>Eukaryota</taxon>
        <taxon>Metazoa</taxon>
        <taxon>Ecdysozoa</taxon>
        <taxon>Arthropoda</taxon>
        <taxon>Hexapoda</taxon>
        <taxon>Insecta</taxon>
        <taxon>Pterygota</taxon>
        <taxon>Neoptera</taxon>
        <taxon>Endopterygota</taxon>
        <taxon>Hymenoptera</taxon>
        <taxon>Apocrita</taxon>
        <taxon>Aculeata</taxon>
        <taxon>Vespoidea</taxon>
        <taxon>Vespidae</taxon>
        <taxon>Eumeninae</taxon>
        <taxon>Odynerus</taxon>
    </lineage>
</organism>